<dbReference type="AlphaFoldDB" id="A0A9D2MPL5"/>
<organism evidence="1 2">
    <name type="scientific">Candidatus Eisenbergiella merdigallinarum</name>
    <dbReference type="NCBI Taxonomy" id="2838552"/>
    <lineage>
        <taxon>Bacteria</taxon>
        <taxon>Bacillati</taxon>
        <taxon>Bacillota</taxon>
        <taxon>Clostridia</taxon>
        <taxon>Lachnospirales</taxon>
        <taxon>Lachnospiraceae</taxon>
        <taxon>Eisenbergiella</taxon>
    </lineage>
</organism>
<dbReference type="EMBL" id="DWXE01000001">
    <property type="protein sequence ID" value="HJB89868.1"/>
    <property type="molecule type" value="Genomic_DNA"/>
</dbReference>
<sequence>MDGCIEGYECVSGNNGSRPEHGSGVLQSALTKQRLIGWGFYDLSTACHSLLLELNSQIHQKNSKTIQIEIEMVVIQW</sequence>
<comment type="caution">
    <text evidence="1">The sequence shown here is derived from an EMBL/GenBank/DDBJ whole genome shotgun (WGS) entry which is preliminary data.</text>
</comment>
<evidence type="ECO:0000313" key="1">
    <source>
        <dbReference type="EMBL" id="HJB89868.1"/>
    </source>
</evidence>
<evidence type="ECO:0000313" key="2">
    <source>
        <dbReference type="Proteomes" id="UP000886883"/>
    </source>
</evidence>
<dbReference type="Proteomes" id="UP000886883">
    <property type="component" value="Unassembled WGS sequence"/>
</dbReference>
<gene>
    <name evidence="1" type="ORF">H9763_00175</name>
</gene>
<protein>
    <submittedName>
        <fullName evidence="1">Uncharacterized protein</fullName>
    </submittedName>
</protein>
<name>A0A9D2MPL5_9FIRM</name>
<accession>A0A9D2MPL5</accession>
<proteinExistence type="predicted"/>
<reference evidence="1" key="2">
    <citation type="submission" date="2021-04" db="EMBL/GenBank/DDBJ databases">
        <authorList>
            <person name="Gilroy R."/>
        </authorList>
    </citation>
    <scope>NUCLEOTIDE SEQUENCE</scope>
    <source>
        <strain evidence="1">USAMLcec3-2134</strain>
    </source>
</reference>
<reference evidence="1" key="1">
    <citation type="journal article" date="2021" name="PeerJ">
        <title>Extensive microbial diversity within the chicken gut microbiome revealed by metagenomics and culture.</title>
        <authorList>
            <person name="Gilroy R."/>
            <person name="Ravi A."/>
            <person name="Getino M."/>
            <person name="Pursley I."/>
            <person name="Horton D.L."/>
            <person name="Alikhan N.F."/>
            <person name="Baker D."/>
            <person name="Gharbi K."/>
            <person name="Hall N."/>
            <person name="Watson M."/>
            <person name="Adriaenssens E.M."/>
            <person name="Foster-Nyarko E."/>
            <person name="Jarju S."/>
            <person name="Secka A."/>
            <person name="Antonio M."/>
            <person name="Oren A."/>
            <person name="Chaudhuri R.R."/>
            <person name="La Ragione R."/>
            <person name="Hildebrand F."/>
            <person name="Pallen M.J."/>
        </authorList>
    </citation>
    <scope>NUCLEOTIDE SEQUENCE</scope>
    <source>
        <strain evidence="1">USAMLcec3-2134</strain>
    </source>
</reference>